<protein>
    <submittedName>
        <fullName evidence="1">GFA family protein</fullName>
    </submittedName>
</protein>
<comment type="caution">
    <text evidence="1">The sequence shown here is derived from an EMBL/GenBank/DDBJ whole genome shotgun (WGS) entry which is preliminary data.</text>
</comment>
<accession>A0ACC5R1D6</accession>
<sequence>MELRQLHLGLDWVHAPTSYDAACLCGRIQFRINEKPRVHYCHCTMCQRATGSPAAVLGWVKKTAVLWGKEHPTEYRSSPVAVRSFCGVCGSPICLAYDGSDEVGIHLGCVSLSKELPPYYHYGIEGRLPWFDAGKELEGTVTSEKW</sequence>
<dbReference type="Proteomes" id="UP000616151">
    <property type="component" value="Unassembled WGS sequence"/>
</dbReference>
<proteinExistence type="predicted"/>
<gene>
    <name evidence="1" type="ORF">JHL16_08640</name>
</gene>
<keyword evidence="2" id="KW-1185">Reference proteome</keyword>
<reference evidence="1" key="1">
    <citation type="submission" date="2021-01" db="EMBL/GenBank/DDBJ databases">
        <authorList>
            <person name="Sun Q."/>
        </authorList>
    </citation>
    <scope>NUCLEOTIDE SEQUENCE</scope>
    <source>
        <strain evidence="1">YIM B02566</strain>
    </source>
</reference>
<evidence type="ECO:0000313" key="1">
    <source>
        <dbReference type="EMBL" id="MBK1866415.1"/>
    </source>
</evidence>
<evidence type="ECO:0000313" key="2">
    <source>
        <dbReference type="Proteomes" id="UP000616151"/>
    </source>
</evidence>
<organism evidence="1 2">
    <name type="scientific">Taklimakanibacter albus</name>
    <dbReference type="NCBI Taxonomy" id="2800327"/>
    <lineage>
        <taxon>Bacteria</taxon>
        <taxon>Pseudomonadati</taxon>
        <taxon>Pseudomonadota</taxon>
        <taxon>Alphaproteobacteria</taxon>
        <taxon>Hyphomicrobiales</taxon>
        <taxon>Aestuariivirgaceae</taxon>
        <taxon>Taklimakanibacter</taxon>
    </lineage>
</organism>
<name>A0ACC5R1D6_9HYPH</name>
<dbReference type="EMBL" id="JAENHL010000006">
    <property type="protein sequence ID" value="MBK1866415.1"/>
    <property type="molecule type" value="Genomic_DNA"/>
</dbReference>